<keyword evidence="5 9" id="KW-0067">ATP-binding</keyword>
<dbReference type="SUPFAM" id="SSF101353">
    <property type="entry name" value="Putative anticodon-binding domain of alanyl-tRNA synthetase (AlaRS)"/>
    <property type="match status" value="1"/>
</dbReference>
<dbReference type="SUPFAM" id="SSF55681">
    <property type="entry name" value="Class II aaRS and biotin synthetases"/>
    <property type="match status" value="1"/>
</dbReference>
<comment type="domain">
    <text evidence="9">Consists of three domains; the N-terminal catalytic domain, the editing domain and the C-terminal C-Ala domain. The editing domain removes incorrectly charged amino acids, while the C-Ala domain, along with tRNA(Ala), serves as a bridge to cooperatively bring together the editing and aminoacylation centers thus stimulating deacylation of misacylated tRNAs.</text>
</comment>
<dbReference type="InterPro" id="IPR050058">
    <property type="entry name" value="Ala-tRNA_ligase"/>
</dbReference>
<dbReference type="InterPro" id="IPR012947">
    <property type="entry name" value="tRNA_SAD"/>
</dbReference>
<protein>
    <recommendedName>
        <fullName evidence="9">Alanine--tRNA ligase</fullName>
        <ecNumber evidence="9">6.1.1.7</ecNumber>
    </recommendedName>
    <alternativeName>
        <fullName evidence="9">Alanyl-tRNA synthetase</fullName>
        <shortName evidence="9">AlaRS</shortName>
    </alternativeName>
</protein>
<evidence type="ECO:0000313" key="12">
    <source>
        <dbReference type="Proteomes" id="UP000176299"/>
    </source>
</evidence>
<dbReference type="PANTHER" id="PTHR11777:SF9">
    <property type="entry name" value="ALANINE--TRNA LIGASE, CYTOPLASMIC"/>
    <property type="match status" value="1"/>
</dbReference>
<gene>
    <name evidence="9" type="primary">alaS</name>
    <name evidence="11" type="ORF">A2113_00270</name>
</gene>
<comment type="catalytic activity">
    <reaction evidence="9">
        <text>tRNA(Ala) + L-alanine + ATP = L-alanyl-tRNA(Ala) + AMP + diphosphate</text>
        <dbReference type="Rhea" id="RHEA:12540"/>
        <dbReference type="Rhea" id="RHEA-COMP:9657"/>
        <dbReference type="Rhea" id="RHEA-COMP:9923"/>
        <dbReference type="ChEBI" id="CHEBI:30616"/>
        <dbReference type="ChEBI" id="CHEBI:33019"/>
        <dbReference type="ChEBI" id="CHEBI:57972"/>
        <dbReference type="ChEBI" id="CHEBI:78442"/>
        <dbReference type="ChEBI" id="CHEBI:78497"/>
        <dbReference type="ChEBI" id="CHEBI:456215"/>
        <dbReference type="EC" id="6.1.1.7"/>
    </reaction>
</comment>
<comment type="similarity">
    <text evidence="1 9">Belongs to the class-II aminoacyl-tRNA synthetase family.</text>
</comment>
<dbReference type="Gene3D" id="3.30.930.10">
    <property type="entry name" value="Bira Bifunctional Protein, Domain 2"/>
    <property type="match status" value="1"/>
</dbReference>
<keyword evidence="9" id="KW-0479">Metal-binding</keyword>
<evidence type="ECO:0000256" key="1">
    <source>
        <dbReference type="ARBA" id="ARBA00008226"/>
    </source>
</evidence>
<dbReference type="PRINTS" id="PR00980">
    <property type="entry name" value="TRNASYNTHALA"/>
</dbReference>
<organism evidence="11 12">
    <name type="scientific">Candidatus Woykebacteria bacterium GWA1_44_8</name>
    <dbReference type="NCBI Taxonomy" id="1802591"/>
    <lineage>
        <taxon>Bacteria</taxon>
        <taxon>Candidatus Woykeibacteriota</taxon>
    </lineage>
</organism>
<accession>A0A1G1W0X1</accession>
<dbReference type="NCBIfam" id="NF002436">
    <property type="entry name" value="PRK01584.1"/>
    <property type="match status" value="1"/>
</dbReference>
<dbReference type="PANTHER" id="PTHR11777">
    <property type="entry name" value="ALANYL-TRNA SYNTHETASE"/>
    <property type="match status" value="1"/>
</dbReference>
<feature type="binding site" evidence="9">
    <location>
        <position position="546"/>
    </location>
    <ligand>
        <name>Zn(2+)</name>
        <dbReference type="ChEBI" id="CHEBI:29105"/>
    </ligand>
</feature>
<keyword evidence="9" id="KW-0963">Cytoplasm</keyword>
<evidence type="ECO:0000256" key="9">
    <source>
        <dbReference type="HAMAP-Rule" id="MF_00036"/>
    </source>
</evidence>
<dbReference type="Pfam" id="PF07973">
    <property type="entry name" value="tRNA_SAD"/>
    <property type="match status" value="1"/>
</dbReference>
<comment type="subcellular location">
    <subcellularLocation>
        <location evidence="9">Cytoplasm</location>
    </subcellularLocation>
</comment>
<dbReference type="Gene3D" id="3.30.980.10">
    <property type="entry name" value="Threonyl-trna Synthetase, Chain A, domain 2"/>
    <property type="match status" value="1"/>
</dbReference>
<dbReference type="InterPro" id="IPR018164">
    <property type="entry name" value="Ala-tRNA-synth_IIc_N"/>
</dbReference>
<keyword evidence="2 9" id="KW-0820">tRNA-binding</keyword>
<feature type="binding site" evidence="9">
    <location>
        <position position="550"/>
    </location>
    <ligand>
        <name>Zn(2+)</name>
        <dbReference type="ChEBI" id="CHEBI:29105"/>
    </ligand>
</feature>
<feature type="binding site" evidence="9">
    <location>
        <position position="444"/>
    </location>
    <ligand>
        <name>Zn(2+)</name>
        <dbReference type="ChEBI" id="CHEBI:29105"/>
    </ligand>
</feature>
<keyword evidence="9" id="KW-0862">Zinc</keyword>
<dbReference type="EMBL" id="MHCN01000015">
    <property type="protein sequence ID" value="OGY21312.1"/>
    <property type="molecule type" value="Genomic_DNA"/>
</dbReference>
<proteinExistence type="inferred from homology"/>
<dbReference type="Proteomes" id="UP000176299">
    <property type="component" value="Unassembled WGS sequence"/>
</dbReference>
<comment type="caution">
    <text evidence="11">The sequence shown here is derived from an EMBL/GenBank/DDBJ whole genome shotgun (WGS) entry which is preliminary data.</text>
</comment>
<evidence type="ECO:0000256" key="7">
    <source>
        <dbReference type="ARBA" id="ARBA00022917"/>
    </source>
</evidence>
<evidence type="ECO:0000256" key="5">
    <source>
        <dbReference type="ARBA" id="ARBA00022840"/>
    </source>
</evidence>
<dbReference type="GO" id="GO:0002161">
    <property type="term" value="F:aminoacyl-tRNA deacylase activity"/>
    <property type="evidence" value="ECO:0007669"/>
    <property type="project" value="TreeGrafter"/>
</dbReference>
<dbReference type="GO" id="GO:0006419">
    <property type="term" value="P:alanyl-tRNA aminoacylation"/>
    <property type="evidence" value="ECO:0007669"/>
    <property type="project" value="UniProtKB-UniRule"/>
</dbReference>
<dbReference type="NCBIfam" id="TIGR00344">
    <property type="entry name" value="alaS"/>
    <property type="match status" value="1"/>
</dbReference>
<dbReference type="CDD" id="cd00673">
    <property type="entry name" value="AlaRS_core"/>
    <property type="match status" value="1"/>
</dbReference>
<dbReference type="InterPro" id="IPR018163">
    <property type="entry name" value="Thr/Ala-tRNA-synth_IIc_edit"/>
</dbReference>
<dbReference type="FunFam" id="3.30.980.10:FF:000004">
    <property type="entry name" value="Alanine--tRNA ligase, cytoplasmic"/>
    <property type="match status" value="1"/>
</dbReference>
<dbReference type="PROSITE" id="PS50860">
    <property type="entry name" value="AA_TRNA_LIGASE_II_ALA"/>
    <property type="match status" value="1"/>
</dbReference>
<dbReference type="STRING" id="1802591.A2113_00270"/>
<evidence type="ECO:0000259" key="10">
    <source>
        <dbReference type="PROSITE" id="PS50860"/>
    </source>
</evidence>
<dbReference type="Gene3D" id="3.30.54.20">
    <property type="match status" value="1"/>
</dbReference>
<evidence type="ECO:0000256" key="3">
    <source>
        <dbReference type="ARBA" id="ARBA00022598"/>
    </source>
</evidence>
<sequence length="588" mass="67152">MTAEELKKKYLDFFKRKGHIVIPSAPLIPEHDPSVLFTTAGMHPLVPYLLGQEHPAGKRLVNVQKSFRTDDIDDVGDPWHNTFFEMLGNWSLGDYWKKEAIEWSFEFLIKELRLDQNRIYVTVFGGDHKVPGVEADEETILIWKKLGIPENKIYRLGKKDNWWGPVGQTGPCGPDTEMFYDTGVPEHGDLCRPGETCGKYAEIWNDVFMEFNKTADGKYEPLKQKNVDTGMGVERTTAVLQGKDNVYATELFGPIMKEIKKLAKNWEVRRARIIADHLRAATFLIADGVTPSNVERGYVLRRLIRRAIRFARLVGIEKDFTTDVASVVIDTYQQDWPEVGRNKEKIFAELHQEETKFKKTLTEGIKRFEKLGAAISGREAFDLYQSYGFPLELTIELAKEKGKKVDIEGFNKEFEKHQEISRSGAEQRFAGGLIDHSDKTIRGHTATHLLHQALREVLGDYVHQTGSNITPERIRFDFSHPERLTPEQIKKVEDIVNQKIKEDLVVKREMMSLDEAKKSGAIGLFEGKYADKVSVYSIGSFSKEICGGSHVERTSQIGKFKIIKEEALGAGQRRIRAVLEQFLKRLFT</sequence>
<feature type="binding site" evidence="9">
    <location>
        <position position="448"/>
    </location>
    <ligand>
        <name>Zn(2+)</name>
        <dbReference type="ChEBI" id="CHEBI:29105"/>
    </ligand>
</feature>
<evidence type="ECO:0000256" key="2">
    <source>
        <dbReference type="ARBA" id="ARBA00022555"/>
    </source>
</evidence>
<dbReference type="InterPro" id="IPR018165">
    <property type="entry name" value="Ala-tRNA-synth_IIc_core"/>
</dbReference>
<dbReference type="SUPFAM" id="SSF55186">
    <property type="entry name" value="ThrRS/AlaRS common domain"/>
    <property type="match status" value="1"/>
</dbReference>
<keyword evidence="6 9" id="KW-0694">RNA-binding</keyword>
<name>A0A1G1W0X1_9BACT</name>
<dbReference type="InterPro" id="IPR045864">
    <property type="entry name" value="aa-tRNA-synth_II/BPL/LPL"/>
</dbReference>
<dbReference type="GO" id="GO:0000049">
    <property type="term" value="F:tRNA binding"/>
    <property type="evidence" value="ECO:0007669"/>
    <property type="project" value="UniProtKB-KW"/>
</dbReference>
<dbReference type="HAMAP" id="MF_00036_B">
    <property type="entry name" value="Ala_tRNA_synth_B"/>
    <property type="match status" value="1"/>
</dbReference>
<keyword evidence="8 9" id="KW-0030">Aminoacyl-tRNA synthetase</keyword>
<dbReference type="GO" id="GO:0005524">
    <property type="term" value="F:ATP binding"/>
    <property type="evidence" value="ECO:0007669"/>
    <property type="project" value="UniProtKB-UniRule"/>
</dbReference>
<feature type="domain" description="Alanyl-transfer RNA synthetases family profile" evidence="10">
    <location>
        <begin position="1"/>
        <end position="578"/>
    </location>
</feature>
<dbReference type="GO" id="GO:0004813">
    <property type="term" value="F:alanine-tRNA ligase activity"/>
    <property type="evidence" value="ECO:0007669"/>
    <property type="project" value="UniProtKB-UniRule"/>
</dbReference>
<reference evidence="11 12" key="1">
    <citation type="journal article" date="2016" name="Nat. Commun.">
        <title>Thousands of microbial genomes shed light on interconnected biogeochemical processes in an aquifer system.</title>
        <authorList>
            <person name="Anantharaman K."/>
            <person name="Brown C.T."/>
            <person name="Hug L.A."/>
            <person name="Sharon I."/>
            <person name="Castelle C.J."/>
            <person name="Probst A.J."/>
            <person name="Thomas B.C."/>
            <person name="Singh A."/>
            <person name="Wilkins M.J."/>
            <person name="Karaoz U."/>
            <person name="Brodie E.L."/>
            <person name="Williams K.H."/>
            <person name="Hubbard S.S."/>
            <person name="Banfield J.F."/>
        </authorList>
    </citation>
    <scope>NUCLEOTIDE SEQUENCE [LARGE SCALE GENOMIC DNA]</scope>
</reference>
<dbReference type="GO" id="GO:0005737">
    <property type="term" value="C:cytoplasm"/>
    <property type="evidence" value="ECO:0007669"/>
    <property type="project" value="UniProtKB-SubCell"/>
</dbReference>
<keyword evidence="4 9" id="KW-0547">Nucleotide-binding</keyword>
<evidence type="ECO:0000256" key="6">
    <source>
        <dbReference type="ARBA" id="ARBA00022884"/>
    </source>
</evidence>
<dbReference type="InterPro" id="IPR002318">
    <property type="entry name" value="Ala-tRNA-lgiase_IIc"/>
</dbReference>
<keyword evidence="7 9" id="KW-0648">Protein biosynthesis</keyword>
<keyword evidence="3 9" id="KW-0436">Ligase</keyword>
<dbReference type="AlphaFoldDB" id="A0A1G1W0X1"/>
<comment type="cofactor">
    <cofactor evidence="9">
        <name>Zn(2+)</name>
        <dbReference type="ChEBI" id="CHEBI:29105"/>
    </cofactor>
    <text evidence="9">Binds 1 zinc ion per subunit.</text>
</comment>
<dbReference type="InterPro" id="IPR018162">
    <property type="entry name" value="Ala-tRNA-ligase_IIc_anticod-bd"/>
</dbReference>
<dbReference type="InterPro" id="IPR023033">
    <property type="entry name" value="Ala_tRNA_ligase_euk/bac"/>
</dbReference>
<comment type="function">
    <text evidence="9">Catalyzes the attachment of alanine to tRNA(Ala) in a two-step reaction: alanine is first activated by ATP to form Ala-AMP and then transferred to the acceptor end of tRNA(Ala). Also edits incorrectly charged Ser-tRNA(Ala) and Gly-tRNA(Ala) via its editing domain.</text>
</comment>
<evidence type="ECO:0000256" key="8">
    <source>
        <dbReference type="ARBA" id="ARBA00023146"/>
    </source>
</evidence>
<dbReference type="GO" id="GO:0008270">
    <property type="term" value="F:zinc ion binding"/>
    <property type="evidence" value="ECO:0007669"/>
    <property type="project" value="UniProtKB-UniRule"/>
</dbReference>
<dbReference type="SMART" id="SM00863">
    <property type="entry name" value="tRNA_SAD"/>
    <property type="match status" value="1"/>
</dbReference>
<dbReference type="EC" id="6.1.1.7" evidence="9"/>
<dbReference type="Pfam" id="PF01411">
    <property type="entry name" value="tRNA-synt_2c"/>
    <property type="match status" value="1"/>
</dbReference>
<evidence type="ECO:0000256" key="4">
    <source>
        <dbReference type="ARBA" id="ARBA00022741"/>
    </source>
</evidence>
<evidence type="ECO:0000313" key="11">
    <source>
        <dbReference type="EMBL" id="OGY21312.1"/>
    </source>
</evidence>